<evidence type="ECO:0000256" key="1">
    <source>
        <dbReference type="ARBA" id="ARBA00022723"/>
    </source>
</evidence>
<dbReference type="EMBL" id="JAJVDC020000020">
    <property type="protein sequence ID" value="KAL1633679.1"/>
    <property type="molecule type" value="Genomic_DNA"/>
</dbReference>
<dbReference type="CDD" id="cd12148">
    <property type="entry name" value="fungal_TF_MHR"/>
    <property type="match status" value="1"/>
</dbReference>
<organism evidence="7 8">
    <name type="scientific">Neofusicoccum ribis</name>
    <dbReference type="NCBI Taxonomy" id="45134"/>
    <lineage>
        <taxon>Eukaryota</taxon>
        <taxon>Fungi</taxon>
        <taxon>Dikarya</taxon>
        <taxon>Ascomycota</taxon>
        <taxon>Pezizomycotina</taxon>
        <taxon>Dothideomycetes</taxon>
        <taxon>Dothideomycetes incertae sedis</taxon>
        <taxon>Botryosphaeriales</taxon>
        <taxon>Botryosphaeriaceae</taxon>
        <taxon>Neofusicoccum</taxon>
    </lineage>
</organism>
<evidence type="ECO:0000313" key="8">
    <source>
        <dbReference type="Proteomes" id="UP001521116"/>
    </source>
</evidence>
<name>A0ABR3T289_9PEZI</name>
<dbReference type="Proteomes" id="UP001521116">
    <property type="component" value="Unassembled WGS sequence"/>
</dbReference>
<keyword evidence="8" id="KW-1185">Reference proteome</keyword>
<dbReference type="InterPro" id="IPR007219">
    <property type="entry name" value="XnlR_reg_dom"/>
</dbReference>
<reference evidence="7 8" key="1">
    <citation type="submission" date="2024-02" db="EMBL/GenBank/DDBJ databases">
        <title>De novo assembly and annotation of 12 fungi associated with fruit tree decline syndrome in Ontario, Canada.</title>
        <authorList>
            <person name="Sulman M."/>
            <person name="Ellouze W."/>
            <person name="Ilyukhin E."/>
        </authorList>
    </citation>
    <scope>NUCLEOTIDE SEQUENCE [LARGE SCALE GENOMIC DNA]</scope>
    <source>
        <strain evidence="7 8">M1-105</strain>
    </source>
</reference>
<comment type="caution">
    <text evidence="7">The sequence shown here is derived from an EMBL/GenBank/DDBJ whole genome shotgun (WGS) entry which is preliminary data.</text>
</comment>
<evidence type="ECO:0000256" key="4">
    <source>
        <dbReference type="ARBA" id="ARBA00023163"/>
    </source>
</evidence>
<gene>
    <name evidence="7" type="ORF">SLS56_002827</name>
</gene>
<evidence type="ECO:0000259" key="6">
    <source>
        <dbReference type="Pfam" id="PF04082"/>
    </source>
</evidence>
<proteinExistence type="predicted"/>
<dbReference type="PANTHER" id="PTHR47660:SF7">
    <property type="entry name" value="TRANSCRIPTION FACTOR WITH C2H2 AND ZN(2)-CYS(6) DNA BINDING DOMAIN (EUROFUNG)"/>
    <property type="match status" value="1"/>
</dbReference>
<keyword evidence="1" id="KW-0479">Metal-binding</keyword>
<evidence type="ECO:0000256" key="2">
    <source>
        <dbReference type="ARBA" id="ARBA00022833"/>
    </source>
</evidence>
<feature type="domain" description="Xylanolytic transcriptional activator regulatory" evidence="6">
    <location>
        <begin position="47"/>
        <end position="133"/>
    </location>
</feature>
<keyword evidence="2" id="KW-0862">Zinc</keyword>
<evidence type="ECO:0000256" key="5">
    <source>
        <dbReference type="ARBA" id="ARBA00023242"/>
    </source>
</evidence>
<sequence length="443" mass="48842">MHVAAVPDERMAEVSGFIEQQNTQRSIFRTSPALVQPDAGVINRFVQLYFEYFHPVLPFLHKPTFNERETPWLLVLAVATVGGHYARGRSSTRFVSTLREYLRRAIIISIEGGRSNPLQVWFAQVVLLSHISMVYSGKKELVLATLYQRNLLNMLCKGISAGFSHHGREFSRMPSVEDWLDTELAARVVHATWQSGALAHIMGASGMDRAQLPSTDPIATDAVYSCWRRSAAAALACLGPPAACPGAEHSALAQQLLHYVSIRLYVPLTRLCALTGWMASERATAHARGELIRWIRLDGKSARRAVMHAAKLFALLRRRATGSYFEAHYVLLATLTMWAYALLEPEAVDQDSRARASSRLPAACRVIRLDAIGDAQTEHWWTVEGIACAPNVGGVGSIQGRAGALRVVGEAQRLLLQRGAWPISQKFARVLGDLAAEGKTGDR</sequence>
<dbReference type="Pfam" id="PF04082">
    <property type="entry name" value="Fungal_trans"/>
    <property type="match status" value="1"/>
</dbReference>
<keyword evidence="3" id="KW-0805">Transcription regulation</keyword>
<keyword evidence="4" id="KW-0804">Transcription</keyword>
<evidence type="ECO:0000256" key="3">
    <source>
        <dbReference type="ARBA" id="ARBA00023015"/>
    </source>
</evidence>
<dbReference type="PANTHER" id="PTHR47660">
    <property type="entry name" value="TRANSCRIPTION FACTOR WITH C2H2 AND ZN(2)-CYS(6) DNA BINDING DOMAIN (EUROFUNG)-RELATED-RELATED"/>
    <property type="match status" value="1"/>
</dbReference>
<protein>
    <recommendedName>
        <fullName evidence="6">Xylanolytic transcriptional activator regulatory domain-containing protein</fullName>
    </recommendedName>
</protein>
<keyword evidence="5" id="KW-0539">Nucleus</keyword>
<evidence type="ECO:0000313" key="7">
    <source>
        <dbReference type="EMBL" id="KAL1633679.1"/>
    </source>
</evidence>
<accession>A0ABR3T289</accession>